<feature type="domain" description="Alpha/beta hydrolase fold-3" evidence="3">
    <location>
        <begin position="122"/>
        <end position="257"/>
    </location>
</feature>
<accession>A0ABM1AAB8</accession>
<dbReference type="PANTHER" id="PTHR48081">
    <property type="entry name" value="AB HYDROLASE SUPERFAMILY PROTEIN C4A8.06C"/>
    <property type="match status" value="1"/>
</dbReference>
<keyword evidence="4" id="KW-1185">Reference proteome</keyword>
<feature type="transmembrane region" description="Helical" evidence="2">
    <location>
        <begin position="6"/>
        <end position="24"/>
    </location>
</feature>
<organism evidence="4 5">
    <name type="scientific">Aplysia californica</name>
    <name type="common">California sea hare</name>
    <dbReference type="NCBI Taxonomy" id="6500"/>
    <lineage>
        <taxon>Eukaryota</taxon>
        <taxon>Metazoa</taxon>
        <taxon>Spiralia</taxon>
        <taxon>Lophotrochozoa</taxon>
        <taxon>Mollusca</taxon>
        <taxon>Gastropoda</taxon>
        <taxon>Heterobranchia</taxon>
        <taxon>Euthyneura</taxon>
        <taxon>Tectipleura</taxon>
        <taxon>Aplysiida</taxon>
        <taxon>Aplysioidea</taxon>
        <taxon>Aplysiidae</taxon>
        <taxon>Aplysia</taxon>
    </lineage>
</organism>
<keyword evidence="1 5" id="KW-0378">Hydrolase</keyword>
<reference evidence="5" key="1">
    <citation type="submission" date="2025-08" db="UniProtKB">
        <authorList>
            <consortium name="RefSeq"/>
        </authorList>
    </citation>
    <scope>IDENTIFICATION</scope>
</reference>
<dbReference type="PANTHER" id="PTHR48081:SF8">
    <property type="entry name" value="ALPHA_BETA HYDROLASE FOLD-3 DOMAIN-CONTAINING PROTEIN-RELATED"/>
    <property type="match status" value="1"/>
</dbReference>
<gene>
    <name evidence="5" type="primary">LOC101858133</name>
</gene>
<proteinExistence type="predicted"/>
<evidence type="ECO:0000256" key="2">
    <source>
        <dbReference type="SAM" id="Phobius"/>
    </source>
</evidence>
<evidence type="ECO:0000259" key="3">
    <source>
        <dbReference type="Pfam" id="PF07859"/>
    </source>
</evidence>
<dbReference type="InterPro" id="IPR029058">
    <property type="entry name" value="AB_hydrolase_fold"/>
</dbReference>
<dbReference type="InterPro" id="IPR050300">
    <property type="entry name" value="GDXG_lipolytic_enzyme"/>
</dbReference>
<keyword evidence="2" id="KW-1133">Transmembrane helix</keyword>
<dbReference type="GO" id="GO:0016787">
    <property type="term" value="F:hydrolase activity"/>
    <property type="evidence" value="ECO:0007669"/>
    <property type="project" value="UniProtKB-KW"/>
</dbReference>
<sequence length="417" mass="47727">MTFMVFLAGVAFLNVTIYFMHWFYKSKIPEKIPEQFKVRVIDANLRFFKNVVWFLQLTGLSYPFSPLVRWLGERWLLLQQTGWPWWRYTGSSLKVRSAVLSGVPVRIYEPVESLHNTRRPVLIYIHGGAFAWLSAELYESFTSRISELTGAVVISVNYRLCPEVSYPAPRDDCVAVVKHVLTQGQGMRLDTSRMAVGGDSAGGNLSASLALEFKDKLKLQLLLVPALQPLDTLTSSAIENQRYMCESIHDRNTFQAYLMYGGLSLEHLPSLLANSHVSTTVKKQMFEYKVNHNALMVPEIIRTPDLKKRNQDCSFGEEKVWDELKDIFLDPYFSPLLADDSWLSKTPTCYVMTAGYDVIRDDGVMYFTRLLNAGVKATLKNYDEGFHNSLMFHKGPLKLEQGERILFDIVDFLKENL</sequence>
<evidence type="ECO:0000256" key="1">
    <source>
        <dbReference type="ARBA" id="ARBA00022801"/>
    </source>
</evidence>
<dbReference type="GeneID" id="101858133"/>
<dbReference type="Proteomes" id="UP000694888">
    <property type="component" value="Unplaced"/>
</dbReference>
<name>A0ABM1AAB8_APLCA</name>
<dbReference type="InterPro" id="IPR013094">
    <property type="entry name" value="AB_hydrolase_3"/>
</dbReference>
<dbReference type="RefSeq" id="XP_012943886.1">
    <property type="nucleotide sequence ID" value="XM_013088432.2"/>
</dbReference>
<keyword evidence="2" id="KW-0812">Transmembrane</keyword>
<dbReference type="Gene3D" id="3.40.50.1820">
    <property type="entry name" value="alpha/beta hydrolase"/>
    <property type="match status" value="1"/>
</dbReference>
<dbReference type="SUPFAM" id="SSF53474">
    <property type="entry name" value="alpha/beta-Hydrolases"/>
    <property type="match status" value="1"/>
</dbReference>
<dbReference type="Pfam" id="PF07859">
    <property type="entry name" value="Abhydrolase_3"/>
    <property type="match status" value="2"/>
</dbReference>
<keyword evidence="2" id="KW-0472">Membrane</keyword>
<protein>
    <submittedName>
        <fullName evidence="5">Neutral cholesterol ester hydrolase 1</fullName>
    </submittedName>
</protein>
<evidence type="ECO:0000313" key="5">
    <source>
        <dbReference type="RefSeq" id="XP_012943886.1"/>
    </source>
</evidence>
<evidence type="ECO:0000313" key="4">
    <source>
        <dbReference type="Proteomes" id="UP000694888"/>
    </source>
</evidence>
<feature type="domain" description="Alpha/beta hydrolase fold-3" evidence="3">
    <location>
        <begin position="317"/>
        <end position="388"/>
    </location>
</feature>